<evidence type="ECO:0000313" key="2">
    <source>
        <dbReference type="EMBL" id="QBH97935.1"/>
    </source>
</evidence>
<dbReference type="InterPro" id="IPR011051">
    <property type="entry name" value="RmlC_Cupin_sf"/>
</dbReference>
<proteinExistence type="predicted"/>
<protein>
    <submittedName>
        <fullName evidence="2">Cupin fold metalloprotein, WbuC family</fullName>
    </submittedName>
</protein>
<dbReference type="Pfam" id="PF19480">
    <property type="entry name" value="DUF6016"/>
    <property type="match status" value="1"/>
</dbReference>
<dbReference type="InterPro" id="IPR046058">
    <property type="entry name" value="WbuC_cupin"/>
</dbReference>
<evidence type="ECO:0000313" key="3">
    <source>
        <dbReference type="Proteomes" id="UP000293154"/>
    </source>
</evidence>
<dbReference type="OrthoDB" id="981227at2"/>
<feature type="domain" description="Cupin fold metalloprotein WbuC cupin" evidence="1">
    <location>
        <begin position="7"/>
        <end position="89"/>
    </location>
</feature>
<sequence length="161" mass="18537">MSIGMLNNNILDDLRDRAILSPRRRAHLNIHNSYDSIIQKVISYVCTDSYIPPHYHYLDYQLETFVVLNGEFVLYTFDDTGIITSRTVLNNKNPIYEVNTHTIHTVVANSVDSILLEIKQGPFFAETSKAFPLWSVLENDDRANDGFEWLKQAQVGDVWCI</sequence>
<dbReference type="InterPro" id="IPR027565">
    <property type="entry name" value="Cupin_WbuC"/>
</dbReference>
<dbReference type="EMBL" id="CP034752">
    <property type="protein sequence ID" value="QBH97935.1"/>
    <property type="molecule type" value="Genomic_DNA"/>
</dbReference>
<keyword evidence="3" id="KW-1185">Reference proteome</keyword>
<dbReference type="SUPFAM" id="SSF51182">
    <property type="entry name" value="RmlC-like cupins"/>
    <property type="match status" value="1"/>
</dbReference>
<dbReference type="AlphaFoldDB" id="A0A411WPK5"/>
<dbReference type="Proteomes" id="UP000293154">
    <property type="component" value="Chromosome"/>
</dbReference>
<dbReference type="KEGG" id="prag:EKN56_16975"/>
<organism evidence="2 3">
    <name type="scientific">Limnobaculum zhutongyuii</name>
    <dbReference type="NCBI Taxonomy" id="2498113"/>
    <lineage>
        <taxon>Bacteria</taxon>
        <taxon>Pseudomonadati</taxon>
        <taxon>Pseudomonadota</taxon>
        <taxon>Gammaproteobacteria</taxon>
        <taxon>Enterobacterales</taxon>
        <taxon>Budviciaceae</taxon>
        <taxon>Limnobaculum</taxon>
    </lineage>
</organism>
<gene>
    <name evidence="2" type="ORF">EKN56_16975</name>
</gene>
<accession>A0A411WPK5</accession>
<dbReference type="NCBIfam" id="TIGR04366">
    <property type="entry name" value="cupin_WbuC"/>
    <property type="match status" value="1"/>
</dbReference>
<name>A0A411WPK5_9GAMM</name>
<evidence type="ECO:0000259" key="1">
    <source>
        <dbReference type="Pfam" id="PF19480"/>
    </source>
</evidence>
<reference evidence="2 3" key="1">
    <citation type="submission" date="2019-03" db="EMBL/GenBank/DDBJ databases">
        <title>Pragia sp. nov. isolated from the gut tract of Carduelis flavirostris.</title>
        <authorList>
            <person name="Ge Y."/>
        </authorList>
    </citation>
    <scope>NUCLEOTIDE SEQUENCE [LARGE SCALE GENOMIC DNA]</scope>
    <source>
        <strain evidence="2 3">CF-458</strain>
    </source>
</reference>
<dbReference type="CDD" id="cd07005">
    <property type="entry name" value="cupin_WbuC-like"/>
    <property type="match status" value="1"/>
</dbReference>